<dbReference type="AlphaFoldDB" id="A0A7J8BF57"/>
<comment type="caution">
    <text evidence="2">The sequence shown here is derived from an EMBL/GenBank/DDBJ whole genome shotgun (WGS) entry which is preliminary data.</text>
</comment>
<protein>
    <submittedName>
        <fullName evidence="2">Uncharacterized protein</fullName>
    </submittedName>
</protein>
<keyword evidence="3" id="KW-1185">Reference proteome</keyword>
<evidence type="ECO:0000313" key="2">
    <source>
        <dbReference type="EMBL" id="KAF6397076.1"/>
    </source>
</evidence>
<gene>
    <name evidence="2" type="ORF">HJG63_009743</name>
</gene>
<dbReference type="EMBL" id="JACASE010000017">
    <property type="protein sequence ID" value="KAF6397076.1"/>
    <property type="molecule type" value="Genomic_DNA"/>
</dbReference>
<accession>A0A7J8BF57</accession>
<dbReference type="Proteomes" id="UP000593571">
    <property type="component" value="Unassembled WGS sequence"/>
</dbReference>
<sequence>MRSNRTPCVLLVEKKNNIITLENGLPVSSQAENTATIRPRNSTRYLSARKENMCLHKDLHPNLDSPNGNNLNVHDRRMNKQHVWHVQHHGRGAETRSESLCRMQGDRDENGFLLESITGGSGKDKSNLDERKFGGSPGAGVGMADCKGYKGSL</sequence>
<proteinExistence type="predicted"/>
<evidence type="ECO:0000313" key="3">
    <source>
        <dbReference type="Proteomes" id="UP000593571"/>
    </source>
</evidence>
<name>A0A7J8BF57_ROUAE</name>
<feature type="compositionally biased region" description="Basic and acidic residues" evidence="1">
    <location>
        <begin position="122"/>
        <end position="133"/>
    </location>
</feature>
<evidence type="ECO:0000256" key="1">
    <source>
        <dbReference type="SAM" id="MobiDB-lite"/>
    </source>
</evidence>
<organism evidence="2 3">
    <name type="scientific">Rousettus aegyptiacus</name>
    <name type="common">Egyptian fruit bat</name>
    <name type="synonym">Pteropus aegyptiacus</name>
    <dbReference type="NCBI Taxonomy" id="9407"/>
    <lineage>
        <taxon>Eukaryota</taxon>
        <taxon>Metazoa</taxon>
        <taxon>Chordata</taxon>
        <taxon>Craniata</taxon>
        <taxon>Vertebrata</taxon>
        <taxon>Euteleostomi</taxon>
        <taxon>Mammalia</taxon>
        <taxon>Eutheria</taxon>
        <taxon>Laurasiatheria</taxon>
        <taxon>Chiroptera</taxon>
        <taxon>Yinpterochiroptera</taxon>
        <taxon>Pteropodoidea</taxon>
        <taxon>Pteropodidae</taxon>
        <taxon>Rousettinae</taxon>
        <taxon>Rousettus</taxon>
    </lineage>
</organism>
<reference evidence="2 3" key="1">
    <citation type="journal article" date="2020" name="Nature">
        <title>Six reference-quality genomes reveal evolution of bat adaptations.</title>
        <authorList>
            <person name="Jebb D."/>
            <person name="Huang Z."/>
            <person name="Pippel M."/>
            <person name="Hughes G.M."/>
            <person name="Lavrichenko K."/>
            <person name="Devanna P."/>
            <person name="Winkler S."/>
            <person name="Jermiin L.S."/>
            <person name="Skirmuntt E.C."/>
            <person name="Katzourakis A."/>
            <person name="Burkitt-Gray L."/>
            <person name="Ray D.A."/>
            <person name="Sullivan K.A.M."/>
            <person name="Roscito J.G."/>
            <person name="Kirilenko B.M."/>
            <person name="Davalos L.M."/>
            <person name="Corthals A.P."/>
            <person name="Power M.L."/>
            <person name="Jones G."/>
            <person name="Ransome R.D."/>
            <person name="Dechmann D.K.N."/>
            <person name="Locatelli A.G."/>
            <person name="Puechmaille S.J."/>
            <person name="Fedrigo O."/>
            <person name="Jarvis E.D."/>
            <person name="Hiller M."/>
            <person name="Vernes S.C."/>
            <person name="Myers E.W."/>
            <person name="Teeling E.C."/>
        </authorList>
    </citation>
    <scope>NUCLEOTIDE SEQUENCE [LARGE SCALE GENOMIC DNA]</scope>
    <source>
        <strain evidence="2">MRouAeg1</strain>
        <tissue evidence="2">Muscle</tissue>
    </source>
</reference>
<feature type="region of interest" description="Disordered" evidence="1">
    <location>
        <begin position="117"/>
        <end position="141"/>
    </location>
</feature>